<organism evidence="3 4">
    <name type="scientific">Microdochium bolleyi</name>
    <dbReference type="NCBI Taxonomy" id="196109"/>
    <lineage>
        <taxon>Eukaryota</taxon>
        <taxon>Fungi</taxon>
        <taxon>Dikarya</taxon>
        <taxon>Ascomycota</taxon>
        <taxon>Pezizomycotina</taxon>
        <taxon>Sordariomycetes</taxon>
        <taxon>Xylariomycetidae</taxon>
        <taxon>Xylariales</taxon>
        <taxon>Microdochiaceae</taxon>
        <taxon>Microdochium</taxon>
    </lineage>
</organism>
<name>A0A136J9S0_9PEZI</name>
<keyword evidence="4" id="KW-1185">Reference proteome</keyword>
<protein>
    <recommendedName>
        <fullName evidence="5">Protein EFR3</fullName>
    </recommendedName>
</protein>
<dbReference type="PANTHER" id="PTHR47766:SF1">
    <property type="entry name" value="PROTEIN EFR3"/>
    <property type="match status" value="1"/>
</dbReference>
<feature type="region of interest" description="Disordered" evidence="2">
    <location>
        <begin position="854"/>
        <end position="880"/>
    </location>
</feature>
<gene>
    <name evidence="3" type="ORF">Micbo1qcDRAFT_193224</name>
</gene>
<feature type="region of interest" description="Disordered" evidence="2">
    <location>
        <begin position="477"/>
        <end position="496"/>
    </location>
</feature>
<dbReference type="InParanoid" id="A0A136J9S0"/>
<dbReference type="Pfam" id="PF21072">
    <property type="entry name" value="EFR3"/>
    <property type="match status" value="2"/>
</dbReference>
<evidence type="ECO:0008006" key="5">
    <source>
        <dbReference type="Google" id="ProtNLM"/>
    </source>
</evidence>
<feature type="compositionally biased region" description="Gly residues" evidence="2">
    <location>
        <begin position="1078"/>
        <end position="1092"/>
    </location>
</feature>
<dbReference type="SUPFAM" id="SSF48371">
    <property type="entry name" value="ARM repeat"/>
    <property type="match status" value="1"/>
</dbReference>
<dbReference type="EMBL" id="KQ964247">
    <property type="protein sequence ID" value="KXJ93902.1"/>
    <property type="molecule type" value="Genomic_DNA"/>
</dbReference>
<evidence type="ECO:0000256" key="2">
    <source>
        <dbReference type="SAM" id="MobiDB-lite"/>
    </source>
</evidence>
<evidence type="ECO:0000313" key="4">
    <source>
        <dbReference type="Proteomes" id="UP000070501"/>
    </source>
</evidence>
<feature type="region of interest" description="Disordered" evidence="2">
    <location>
        <begin position="587"/>
        <end position="623"/>
    </location>
</feature>
<feature type="compositionally biased region" description="Basic and acidic residues" evidence="2">
    <location>
        <begin position="587"/>
        <end position="603"/>
    </location>
</feature>
<feature type="region of interest" description="Disordered" evidence="2">
    <location>
        <begin position="229"/>
        <end position="263"/>
    </location>
</feature>
<dbReference type="InterPro" id="IPR016024">
    <property type="entry name" value="ARM-type_fold"/>
</dbReference>
<feature type="compositionally biased region" description="Pro residues" evidence="2">
    <location>
        <begin position="793"/>
        <end position="803"/>
    </location>
</feature>
<proteinExistence type="inferred from homology"/>
<feature type="compositionally biased region" description="Low complexity" evidence="2">
    <location>
        <begin position="910"/>
        <end position="926"/>
    </location>
</feature>
<dbReference type="PANTHER" id="PTHR47766">
    <property type="entry name" value="PROTEIN EFR3"/>
    <property type="match status" value="1"/>
</dbReference>
<evidence type="ECO:0000256" key="1">
    <source>
        <dbReference type="ARBA" id="ARBA00010216"/>
    </source>
</evidence>
<dbReference type="GO" id="GO:0005886">
    <property type="term" value="C:plasma membrane"/>
    <property type="evidence" value="ECO:0007669"/>
    <property type="project" value="TreeGrafter"/>
</dbReference>
<feature type="compositionally biased region" description="Polar residues" evidence="2">
    <location>
        <begin position="854"/>
        <end position="872"/>
    </location>
</feature>
<dbReference type="InterPro" id="IPR039786">
    <property type="entry name" value="EFR3"/>
</dbReference>
<sequence>MNAIQDKCRPKHQVLVLKCYPRTTKGAVDVKANSSELSYLLFYASSRRSKIQKVGQFLEKKTASDVWRQRIGNVQVTLQILSALIEKSPKDLPLFAPNVLKVLGLILRSQDLTMVEASLPTFETFCDHHDAAALFADQSYLEQYKDITKVYAGFASTRSSPTKTPPSKPIAMRWRSAGLGAIKSIAQSDALSSVAGRQLEITVPMVLENLWTDNEDFLQILLQRANLEEKTDTTTPLRRRTSISTTQTSEAGGDTNPVALSGSTNDIDRLAEEDVGVLAMQCLKQIFVVPNRAQVSGATRALIEFINDRLQQNEVVLKTHPHTGQDKGWAVTIFGLVARWAPVQDRYIIIITAMDVLAKTPATMENLKLQSVLLAVVGSLLRSDVNLIGLSIMDVLLGLLQLLKKVLRTRSTGKIDIEADATEKEGQVDALSADHTELLDRIQKCIGHLATHVYYGDQVTDMMSTILSLLRINPAAEAGSPGEKEARAGAGESMSNLSDDQQQLDLLFAHEVGKVLALKSIKSILLVANSRTKADGRSTLNRSRVPIQVWEGTHWLLRDPDGAVRKAYVDALVAWLDRETVRRDAYASDETKPRVGRAGRRDSPFGQGTRRAVSSASNRERSARTPRSHFLRLLHLAAYDNALQFMDYDSDMVLLHIVLAKLVDKLGINAVRFGLPMVFRLQEDIQEAETPLQKVRLGCLCHGYFLAVSTKFQLEDSIIGRAIQTEVTRRRSKQFWIEGIQVPPPTVDSAGLPGAQRSESTIPTHNVESEALLPFDERFPLVEQLCGQYQDRPPSPSLSPPGSPSRTPAQPILGSASLAVPTSNQNERDLPNYIREDMLMEWSREVTLAALQEGSKSASLSGSKTGTASRFGTNGLHPNGFAASRPASAYAQNSVRPLSHVGATQMAALRKSSLPSPSSTRSQSPRNHVASVDQLKSVLSGEVLRPSTFSPGSTDEDDSDSMASHDFAPSEFSVNEGVSEPGREHSQTNGGGLSRSRSKSSIRKSYGEEGGPLSSNPTATAEDELNGVPPVPPLPVGVTGVSPVPPSTEPTQFGGSTVQQQQQRPKTGRRSVKSRAGEGNGGFSGAFGGEGGSNTMDLQSLLKGIDSKSREHTIGSLTKPPY</sequence>
<dbReference type="AlphaFoldDB" id="A0A136J9S0"/>
<evidence type="ECO:0000313" key="3">
    <source>
        <dbReference type="EMBL" id="KXJ93902.1"/>
    </source>
</evidence>
<reference evidence="4" key="1">
    <citation type="submission" date="2016-02" db="EMBL/GenBank/DDBJ databases">
        <title>Draft genome sequence of Microdochium bolleyi, a fungal endophyte of beachgrass.</title>
        <authorList>
            <consortium name="DOE Joint Genome Institute"/>
            <person name="David A.S."/>
            <person name="May G."/>
            <person name="Haridas S."/>
            <person name="Lim J."/>
            <person name="Wang M."/>
            <person name="Labutti K."/>
            <person name="Lipzen A."/>
            <person name="Barry K."/>
            <person name="Grigoriev I.V."/>
        </authorList>
    </citation>
    <scope>NUCLEOTIDE SEQUENCE [LARGE SCALE GENOMIC DNA]</scope>
    <source>
        <strain evidence="4">J235TASD1</strain>
    </source>
</reference>
<dbReference type="Proteomes" id="UP000070501">
    <property type="component" value="Unassembled WGS sequence"/>
</dbReference>
<feature type="region of interest" description="Disordered" evidence="2">
    <location>
        <begin position="789"/>
        <end position="828"/>
    </location>
</feature>
<dbReference type="InterPro" id="IPR049150">
    <property type="entry name" value="EFR3_HEAT-like_rpt"/>
</dbReference>
<accession>A0A136J9S0</accession>
<dbReference type="STRING" id="196109.A0A136J9S0"/>
<dbReference type="OrthoDB" id="19232at2759"/>
<comment type="similarity">
    <text evidence="1">Belongs to the EFR3 family.</text>
</comment>
<feature type="region of interest" description="Disordered" evidence="2">
    <location>
        <begin position="908"/>
        <end position="1122"/>
    </location>
</feature>
<dbReference type="GO" id="GO:0072659">
    <property type="term" value="P:protein localization to plasma membrane"/>
    <property type="evidence" value="ECO:0007669"/>
    <property type="project" value="InterPro"/>
</dbReference>